<evidence type="ECO:0000313" key="12">
    <source>
        <dbReference type="EMBL" id="OUS37489.1"/>
    </source>
</evidence>
<evidence type="ECO:0000256" key="9">
    <source>
        <dbReference type="ARBA" id="ARBA00023136"/>
    </source>
</evidence>
<dbReference type="Proteomes" id="UP000227088">
    <property type="component" value="Unassembled WGS sequence"/>
</dbReference>
<dbReference type="InterPro" id="IPR005503">
    <property type="entry name" value="FliL"/>
</dbReference>
<proteinExistence type="inferred from homology"/>
<feature type="chain" id="PRO_5012193025" description="Flagellar protein FliL" evidence="11">
    <location>
        <begin position="23"/>
        <end position="132"/>
    </location>
</feature>
<evidence type="ECO:0000256" key="1">
    <source>
        <dbReference type="ARBA" id="ARBA00002254"/>
    </source>
</evidence>
<evidence type="ECO:0000256" key="6">
    <source>
        <dbReference type="ARBA" id="ARBA00022692"/>
    </source>
</evidence>
<evidence type="ECO:0000256" key="7">
    <source>
        <dbReference type="ARBA" id="ARBA00022779"/>
    </source>
</evidence>
<organism evidence="12 13">
    <name type="scientific">Oleispira antarctica</name>
    <dbReference type="NCBI Taxonomy" id="188908"/>
    <lineage>
        <taxon>Bacteria</taxon>
        <taxon>Pseudomonadati</taxon>
        <taxon>Pseudomonadota</taxon>
        <taxon>Gammaproteobacteria</taxon>
        <taxon>Oceanospirillales</taxon>
        <taxon>Oceanospirillaceae</taxon>
        <taxon>Oleispira</taxon>
    </lineage>
</organism>
<keyword evidence="10" id="KW-0997">Cell inner membrane</keyword>
<keyword evidence="7 10" id="KW-0283">Flagellar rotation</keyword>
<evidence type="ECO:0000256" key="2">
    <source>
        <dbReference type="ARBA" id="ARBA00004162"/>
    </source>
</evidence>
<evidence type="ECO:0000256" key="10">
    <source>
        <dbReference type="RuleBase" id="RU364125"/>
    </source>
</evidence>
<protein>
    <recommendedName>
        <fullName evidence="10">Flagellar protein FliL</fullName>
    </recommendedName>
</protein>
<keyword evidence="8" id="KW-1133">Transmembrane helix</keyword>
<comment type="subcellular location">
    <subcellularLocation>
        <location evidence="10">Cell inner membrane</location>
    </subcellularLocation>
    <subcellularLocation>
        <location evidence="2">Cell membrane</location>
        <topology evidence="2">Single-pass membrane protein</topology>
    </subcellularLocation>
</comment>
<dbReference type="PANTHER" id="PTHR35091:SF2">
    <property type="entry name" value="FLAGELLAR PROTEIN FLIL"/>
    <property type="match status" value="1"/>
</dbReference>
<dbReference type="GO" id="GO:0071978">
    <property type="term" value="P:bacterial-type flagellum-dependent swarming motility"/>
    <property type="evidence" value="ECO:0007669"/>
    <property type="project" value="TreeGrafter"/>
</dbReference>
<evidence type="ECO:0000256" key="11">
    <source>
        <dbReference type="SAM" id="SignalP"/>
    </source>
</evidence>
<evidence type="ECO:0000313" key="13">
    <source>
        <dbReference type="Proteomes" id="UP000227088"/>
    </source>
</evidence>
<keyword evidence="12" id="KW-0282">Flagellum</keyword>
<keyword evidence="9 10" id="KW-0472">Membrane</keyword>
<keyword evidence="5 10" id="KW-0145">Chemotaxis</keyword>
<dbReference type="AlphaFoldDB" id="A0A1Y5HJR3"/>
<dbReference type="Pfam" id="PF03748">
    <property type="entry name" value="FliL"/>
    <property type="match status" value="1"/>
</dbReference>
<evidence type="ECO:0000256" key="5">
    <source>
        <dbReference type="ARBA" id="ARBA00022500"/>
    </source>
</evidence>
<dbReference type="GO" id="GO:0009425">
    <property type="term" value="C:bacterial-type flagellum basal body"/>
    <property type="evidence" value="ECO:0007669"/>
    <property type="project" value="InterPro"/>
</dbReference>
<comment type="function">
    <text evidence="1 10">Controls the rotational direction of flagella during chemotaxis.</text>
</comment>
<evidence type="ECO:0000256" key="4">
    <source>
        <dbReference type="ARBA" id="ARBA00022475"/>
    </source>
</evidence>
<dbReference type="GO" id="GO:0006935">
    <property type="term" value="P:chemotaxis"/>
    <property type="evidence" value="ECO:0007669"/>
    <property type="project" value="UniProtKB-KW"/>
</dbReference>
<sequence>MFKFFLRLAGLIVFSFANVTQAAEASETKYIHLTPAFVVNYGNTGRMKYLRTEIALKVNGAAAAGAVTMHRPYIRNNLVFLLTAQDSDIVNSSAGRETLRKVALDEVRALMTELEGDPFVDDLYFENFVVQN</sequence>
<evidence type="ECO:0000256" key="8">
    <source>
        <dbReference type="ARBA" id="ARBA00022989"/>
    </source>
</evidence>
<evidence type="ECO:0000256" key="3">
    <source>
        <dbReference type="ARBA" id="ARBA00008281"/>
    </source>
</evidence>
<keyword evidence="11" id="KW-0732">Signal</keyword>
<keyword evidence="12" id="KW-0966">Cell projection</keyword>
<accession>A0A1Y5HJR3</accession>
<keyword evidence="6" id="KW-0812">Transmembrane</keyword>
<comment type="caution">
    <text evidence="12">The sequence shown here is derived from an EMBL/GenBank/DDBJ whole genome shotgun (WGS) entry which is preliminary data.</text>
</comment>
<name>A0A1Y5HJR3_OLEAN</name>
<reference evidence="13" key="1">
    <citation type="journal article" date="2017" name="Proc. Natl. Acad. Sci. U.S.A.">
        <title>Simulation of Deepwater Horizon oil plume reveals substrate specialization within a complex community of hydrocarbon degraders.</title>
        <authorList>
            <person name="Hu P."/>
            <person name="Dubinsky E.A."/>
            <person name="Probst A.J."/>
            <person name="Wang J."/>
            <person name="Sieber C.M.K."/>
            <person name="Tom L.M."/>
            <person name="Gardinali P."/>
            <person name="Banfield J.F."/>
            <person name="Atlas R.M."/>
            <person name="Andersen G.L."/>
        </authorList>
    </citation>
    <scope>NUCLEOTIDE SEQUENCE [LARGE SCALE GENOMIC DNA]</scope>
</reference>
<comment type="similarity">
    <text evidence="3 10">Belongs to the FliL family.</text>
</comment>
<keyword evidence="4" id="KW-1003">Cell membrane</keyword>
<gene>
    <name evidence="12" type="ORF">A9R00_11030</name>
</gene>
<dbReference type="PANTHER" id="PTHR35091">
    <property type="entry name" value="FLAGELLAR PROTEIN FLIL"/>
    <property type="match status" value="1"/>
</dbReference>
<dbReference type="GO" id="GO:0005886">
    <property type="term" value="C:plasma membrane"/>
    <property type="evidence" value="ECO:0007669"/>
    <property type="project" value="UniProtKB-SubCell"/>
</dbReference>
<feature type="signal peptide" evidence="11">
    <location>
        <begin position="1"/>
        <end position="22"/>
    </location>
</feature>
<keyword evidence="12" id="KW-0969">Cilium</keyword>
<dbReference type="EMBL" id="MABE01000631">
    <property type="protein sequence ID" value="OUS37489.1"/>
    <property type="molecule type" value="Genomic_DNA"/>
</dbReference>